<evidence type="ECO:0000313" key="2">
    <source>
        <dbReference type="Proteomes" id="UP000290289"/>
    </source>
</evidence>
<accession>A0A498JRW5</accession>
<dbReference type="Proteomes" id="UP000290289">
    <property type="component" value="Chromosome 5"/>
</dbReference>
<protein>
    <submittedName>
        <fullName evidence="1">Uncharacterized protein</fullName>
    </submittedName>
</protein>
<evidence type="ECO:0000313" key="1">
    <source>
        <dbReference type="EMBL" id="RXH97925.1"/>
    </source>
</evidence>
<sequence length="152" mass="17034">MIDNKLLTLGLLEKFNFLTLFRPFIFGCSVFAFKWLSSSSLSGTLSLSLSLVFAASLSERLLMLYIPVVMVNSMNRSYFGNANLVFVGLTVMVRCGLPASRLCFTGKDEYGWSWVDEYSIPLICSCSYHVDDGALKYHETLDSIVKNALQEL</sequence>
<proteinExistence type="predicted"/>
<organism evidence="1 2">
    <name type="scientific">Malus domestica</name>
    <name type="common">Apple</name>
    <name type="synonym">Pyrus malus</name>
    <dbReference type="NCBI Taxonomy" id="3750"/>
    <lineage>
        <taxon>Eukaryota</taxon>
        <taxon>Viridiplantae</taxon>
        <taxon>Streptophyta</taxon>
        <taxon>Embryophyta</taxon>
        <taxon>Tracheophyta</taxon>
        <taxon>Spermatophyta</taxon>
        <taxon>Magnoliopsida</taxon>
        <taxon>eudicotyledons</taxon>
        <taxon>Gunneridae</taxon>
        <taxon>Pentapetalae</taxon>
        <taxon>rosids</taxon>
        <taxon>fabids</taxon>
        <taxon>Rosales</taxon>
        <taxon>Rosaceae</taxon>
        <taxon>Amygdaloideae</taxon>
        <taxon>Maleae</taxon>
        <taxon>Malus</taxon>
    </lineage>
</organism>
<reference evidence="1 2" key="1">
    <citation type="submission" date="2018-10" db="EMBL/GenBank/DDBJ databases">
        <title>A high-quality apple genome assembly.</title>
        <authorList>
            <person name="Hu J."/>
        </authorList>
    </citation>
    <scope>NUCLEOTIDE SEQUENCE [LARGE SCALE GENOMIC DNA]</scope>
    <source>
        <strain evidence="2">cv. HFTH1</strain>
        <tissue evidence="1">Young leaf</tissue>
    </source>
</reference>
<name>A0A498JRW5_MALDO</name>
<dbReference type="AlphaFoldDB" id="A0A498JRW5"/>
<comment type="caution">
    <text evidence="1">The sequence shown here is derived from an EMBL/GenBank/DDBJ whole genome shotgun (WGS) entry which is preliminary data.</text>
</comment>
<gene>
    <name evidence="1" type="ORF">DVH24_010250</name>
</gene>
<dbReference type="EMBL" id="RDQH01000331">
    <property type="protein sequence ID" value="RXH97925.1"/>
    <property type="molecule type" value="Genomic_DNA"/>
</dbReference>
<keyword evidence="2" id="KW-1185">Reference proteome</keyword>